<evidence type="ECO:0000313" key="2">
    <source>
        <dbReference type="EMBL" id="KAK7033405.1"/>
    </source>
</evidence>
<evidence type="ECO:0000256" key="1">
    <source>
        <dbReference type="SAM" id="Phobius"/>
    </source>
</evidence>
<feature type="transmembrane region" description="Helical" evidence="1">
    <location>
        <begin position="176"/>
        <end position="195"/>
    </location>
</feature>
<dbReference type="AlphaFoldDB" id="A0AAW0C2J9"/>
<feature type="transmembrane region" description="Helical" evidence="1">
    <location>
        <begin position="75"/>
        <end position="95"/>
    </location>
</feature>
<keyword evidence="3" id="KW-1185">Reference proteome</keyword>
<keyword evidence="1" id="KW-0812">Transmembrane</keyword>
<sequence>MPLKLSHVLRPLLPETFRGAALATMVAATVIWLSLGRLLDGRSIFSSSQIFGLQKTLLSRVTNNTPISGFYGPGAWWAFLITLGMTHGHSIMAIMKTGHLSSEWDYDLIGASSYTVAAAIDLISKSKAIADLGDEASNSTMIPALVCAERVVWMGTGSSLFTLAVALFYRPYRFHTIGIAAMPTLFAIIVSAYCLRAHRAIASTEQVVWCPHPPRPEEPSEGRPFSLAPRALYCSWQYWALEFAVAGACVLLFFIGRLWFVRSARRALLGAIGLGFMAAVVISLLPALLGTFMLFMLASLWVFPWVILWLVIYPLGFFPQLSFFPPTRISVLELDQLAALAAVFSRRSNSCLARGFRGHTSARAQRGFCRPRPASC</sequence>
<feature type="transmembrane region" description="Helical" evidence="1">
    <location>
        <begin position="295"/>
        <end position="318"/>
    </location>
</feature>
<feature type="transmembrane region" description="Helical" evidence="1">
    <location>
        <begin position="151"/>
        <end position="169"/>
    </location>
</feature>
<protein>
    <submittedName>
        <fullName evidence="2">Uncharacterized protein</fullName>
    </submittedName>
</protein>
<keyword evidence="1" id="KW-1133">Transmembrane helix</keyword>
<name>A0AAW0C2J9_9AGAR</name>
<evidence type="ECO:0000313" key="3">
    <source>
        <dbReference type="Proteomes" id="UP001362999"/>
    </source>
</evidence>
<feature type="transmembrane region" description="Helical" evidence="1">
    <location>
        <begin position="267"/>
        <end position="289"/>
    </location>
</feature>
<keyword evidence="1" id="KW-0472">Membrane</keyword>
<comment type="caution">
    <text evidence="2">The sequence shown here is derived from an EMBL/GenBank/DDBJ whole genome shotgun (WGS) entry which is preliminary data.</text>
</comment>
<gene>
    <name evidence="2" type="ORF">R3P38DRAFT_794145</name>
</gene>
<accession>A0AAW0C2J9</accession>
<organism evidence="2 3">
    <name type="scientific">Favolaschia claudopus</name>
    <dbReference type="NCBI Taxonomy" id="2862362"/>
    <lineage>
        <taxon>Eukaryota</taxon>
        <taxon>Fungi</taxon>
        <taxon>Dikarya</taxon>
        <taxon>Basidiomycota</taxon>
        <taxon>Agaricomycotina</taxon>
        <taxon>Agaricomycetes</taxon>
        <taxon>Agaricomycetidae</taxon>
        <taxon>Agaricales</taxon>
        <taxon>Marasmiineae</taxon>
        <taxon>Mycenaceae</taxon>
        <taxon>Favolaschia</taxon>
    </lineage>
</organism>
<proteinExistence type="predicted"/>
<reference evidence="2 3" key="1">
    <citation type="journal article" date="2024" name="J Genomics">
        <title>Draft genome sequencing and assembly of Favolaschia claudopus CIRM-BRFM 2984 isolated from oak limbs.</title>
        <authorList>
            <person name="Navarro D."/>
            <person name="Drula E."/>
            <person name="Chaduli D."/>
            <person name="Cazenave R."/>
            <person name="Ahrendt S."/>
            <person name="Wang J."/>
            <person name="Lipzen A."/>
            <person name="Daum C."/>
            <person name="Barry K."/>
            <person name="Grigoriev I.V."/>
            <person name="Favel A."/>
            <person name="Rosso M.N."/>
            <person name="Martin F."/>
        </authorList>
    </citation>
    <scope>NUCLEOTIDE SEQUENCE [LARGE SCALE GENOMIC DNA]</scope>
    <source>
        <strain evidence="2 3">CIRM-BRFM 2984</strain>
    </source>
</reference>
<dbReference type="EMBL" id="JAWWNJ010000023">
    <property type="protein sequence ID" value="KAK7033405.1"/>
    <property type="molecule type" value="Genomic_DNA"/>
</dbReference>
<dbReference type="Proteomes" id="UP001362999">
    <property type="component" value="Unassembled WGS sequence"/>
</dbReference>
<feature type="transmembrane region" description="Helical" evidence="1">
    <location>
        <begin position="236"/>
        <end position="255"/>
    </location>
</feature>
<feature type="transmembrane region" description="Helical" evidence="1">
    <location>
        <begin position="20"/>
        <end position="39"/>
    </location>
</feature>